<accession>A0A5M6IL02</accession>
<dbReference type="RefSeq" id="WP_150045535.1">
    <property type="nucleotide sequence ID" value="NZ_OW485601.1"/>
</dbReference>
<dbReference type="Proteomes" id="UP000325255">
    <property type="component" value="Unassembled WGS sequence"/>
</dbReference>
<comment type="caution">
    <text evidence="1">The sequence shown here is derived from an EMBL/GenBank/DDBJ whole genome shotgun (WGS) entry which is preliminary data.</text>
</comment>
<dbReference type="EMBL" id="VWPK01000094">
    <property type="protein sequence ID" value="KAA5608248.1"/>
    <property type="molecule type" value="Genomic_DNA"/>
</dbReference>
<evidence type="ECO:0000313" key="1">
    <source>
        <dbReference type="EMBL" id="KAA5608248.1"/>
    </source>
</evidence>
<evidence type="ECO:0000313" key="2">
    <source>
        <dbReference type="Proteomes" id="UP000325255"/>
    </source>
</evidence>
<dbReference type="AlphaFoldDB" id="A0A5M6IL02"/>
<dbReference type="Gene3D" id="3.40.1440.10">
    <property type="entry name" value="GIY-YIG endonuclease"/>
    <property type="match status" value="1"/>
</dbReference>
<proteinExistence type="predicted"/>
<dbReference type="InterPro" id="IPR035901">
    <property type="entry name" value="GIY-YIG_endonuc_sf"/>
</dbReference>
<gene>
    <name evidence="1" type="ORF">F1189_29940</name>
</gene>
<organism evidence="1 2">
    <name type="scientific">Rhodovastum atsumiense</name>
    <dbReference type="NCBI Taxonomy" id="504468"/>
    <lineage>
        <taxon>Bacteria</taxon>
        <taxon>Pseudomonadati</taxon>
        <taxon>Pseudomonadota</taxon>
        <taxon>Alphaproteobacteria</taxon>
        <taxon>Acetobacterales</taxon>
        <taxon>Acetobacteraceae</taxon>
        <taxon>Rhodovastum</taxon>
    </lineage>
</organism>
<sequence length="430" mass="47467">MHRSSTTQAPITLLDDRVKTPTSYQVPLRSTISTLPSARPILIYEIRRTADGKRYVGLTQRPLPVRFTAHCADAMRDGGRRGRHGTITEAIREVLRAGQKPRERFITKVLEVCADLTQARRAEKAWIARLGTAAPTGFNLMPGGASVGGPGNAKEISFSHPVRGELRFPAISAALADINAERLRSGFRPLAEATVCARLELGWPTDEAFELVDHRDARTRRPPFLWHGRRYDSLRDLARVEGLPIATARSRLHRARQAGHGESHDAGTDRRCHATQQRCRAARLALPDPRSSSAPPVDAATFARLTGIPRATVLTRWHRLRRRNTDVAELDPTMVLAALQTPVDRRVHLTLVLPDGRRVAGGVREVIRQVLDDPGLKGGRIERLGESAIRARLRRLPGWPQGPFTEDAISWAFGFTPGLAGAVHPQARGV</sequence>
<reference evidence="1 2" key="1">
    <citation type="submission" date="2019-09" db="EMBL/GenBank/DDBJ databases">
        <title>Genome sequence of Rhodovastum atsumiense, a diverse member of the Acetobacteraceae family of non-sulfur purple photosynthetic bacteria.</title>
        <authorList>
            <person name="Meyer T."/>
            <person name="Kyndt J."/>
        </authorList>
    </citation>
    <scope>NUCLEOTIDE SEQUENCE [LARGE SCALE GENOMIC DNA]</scope>
    <source>
        <strain evidence="1 2">DSM 21279</strain>
    </source>
</reference>
<protein>
    <submittedName>
        <fullName evidence="1">Uncharacterized protein</fullName>
    </submittedName>
</protein>
<dbReference type="OrthoDB" id="8446303at2"/>
<keyword evidence="2" id="KW-1185">Reference proteome</keyword>
<name>A0A5M6IL02_9PROT</name>